<dbReference type="InterPro" id="IPR010982">
    <property type="entry name" value="Lambda_DNA-bd_dom_sf"/>
</dbReference>
<dbReference type="InterPro" id="IPR001387">
    <property type="entry name" value="Cro/C1-type_HTH"/>
</dbReference>
<dbReference type="GO" id="GO:0003677">
    <property type="term" value="F:DNA binding"/>
    <property type="evidence" value="ECO:0007669"/>
    <property type="project" value="InterPro"/>
</dbReference>
<evidence type="ECO:0000259" key="1">
    <source>
        <dbReference type="PROSITE" id="PS50943"/>
    </source>
</evidence>
<dbReference type="Proteomes" id="UP000095780">
    <property type="component" value="Unassembled WGS sequence"/>
</dbReference>
<evidence type="ECO:0000313" key="2">
    <source>
        <dbReference type="EMBL" id="CUQ91209.1"/>
    </source>
</evidence>
<dbReference type="PROSITE" id="PS50943">
    <property type="entry name" value="HTH_CROC1"/>
    <property type="match status" value="1"/>
</dbReference>
<reference evidence="2 3" key="1">
    <citation type="submission" date="2015-09" db="EMBL/GenBank/DDBJ databases">
        <authorList>
            <consortium name="Pathogen Informatics"/>
        </authorList>
    </citation>
    <scope>NUCLEOTIDE SEQUENCE [LARGE SCALE GENOMIC DNA]</scope>
    <source>
        <strain evidence="2 3">2789STDY5834878</strain>
    </source>
</reference>
<evidence type="ECO:0000313" key="3">
    <source>
        <dbReference type="Proteomes" id="UP000095780"/>
    </source>
</evidence>
<dbReference type="Gene3D" id="1.10.260.40">
    <property type="entry name" value="lambda repressor-like DNA-binding domains"/>
    <property type="match status" value="1"/>
</dbReference>
<protein>
    <submittedName>
        <fullName evidence="2">Putative zinc finger/helix-turn-helix protein, YgiT family</fullName>
    </submittedName>
</protein>
<dbReference type="EMBL" id="CZBV01000010">
    <property type="protein sequence ID" value="CUQ91209.1"/>
    <property type="molecule type" value="Genomic_DNA"/>
</dbReference>
<dbReference type="Pfam" id="PF01381">
    <property type="entry name" value="HTH_3"/>
    <property type="match status" value="1"/>
</dbReference>
<dbReference type="AlphaFoldDB" id="A0A175A2H6"/>
<accession>A0A175A2H6</accession>
<dbReference type="CDD" id="cd00093">
    <property type="entry name" value="HTH_XRE"/>
    <property type="match status" value="1"/>
</dbReference>
<dbReference type="SUPFAM" id="SSF47413">
    <property type="entry name" value="lambda repressor-like DNA-binding domains"/>
    <property type="match status" value="1"/>
</dbReference>
<gene>
    <name evidence="2" type="ORF">ERS852492_02841</name>
</gene>
<proteinExistence type="predicted"/>
<dbReference type="RefSeq" id="WP_055288086.1">
    <property type="nucleotide sequence ID" value="NZ_CABIXW010000010.1"/>
</dbReference>
<feature type="domain" description="HTH cro/C1-type" evidence="1">
    <location>
        <begin position="10"/>
        <end position="41"/>
    </location>
</feature>
<organism evidence="2 3">
    <name type="scientific">Lachnospira eligens</name>
    <dbReference type="NCBI Taxonomy" id="39485"/>
    <lineage>
        <taxon>Bacteria</taxon>
        <taxon>Bacillati</taxon>
        <taxon>Bacillota</taxon>
        <taxon>Clostridia</taxon>
        <taxon>Lachnospirales</taxon>
        <taxon>Lachnospiraceae</taxon>
        <taxon>Lachnospira</taxon>
    </lineage>
</organism>
<sequence length="45" mass="5057">MDKQKTGELIRNARIKKGYTQVELGDLIGVTNKAISRWEKGVSHS</sequence>
<name>A0A175A2H6_9FIRM</name>